<evidence type="ECO:0000313" key="1">
    <source>
        <dbReference type="Ensembl" id="ENSCINP00000034476.1"/>
    </source>
</evidence>
<dbReference type="AlphaFoldDB" id="H2XXU2"/>
<reference evidence="2" key="1">
    <citation type="journal article" date="2002" name="Science">
        <title>The draft genome of Ciona intestinalis: insights into chordate and vertebrate origins.</title>
        <authorList>
            <person name="Dehal P."/>
            <person name="Satou Y."/>
            <person name="Campbell R.K."/>
            <person name="Chapman J."/>
            <person name="Degnan B."/>
            <person name="De Tomaso A."/>
            <person name="Davidson B."/>
            <person name="Di Gregorio A."/>
            <person name="Gelpke M."/>
            <person name="Goodstein D.M."/>
            <person name="Harafuji N."/>
            <person name="Hastings K.E."/>
            <person name="Ho I."/>
            <person name="Hotta K."/>
            <person name="Huang W."/>
            <person name="Kawashima T."/>
            <person name="Lemaire P."/>
            <person name="Martinez D."/>
            <person name="Meinertzhagen I.A."/>
            <person name="Necula S."/>
            <person name="Nonaka M."/>
            <person name="Putnam N."/>
            <person name="Rash S."/>
            <person name="Saiga H."/>
            <person name="Satake M."/>
            <person name="Terry A."/>
            <person name="Yamada L."/>
            <person name="Wang H.G."/>
            <person name="Awazu S."/>
            <person name="Azumi K."/>
            <person name="Boore J."/>
            <person name="Branno M."/>
            <person name="Chin-Bow S."/>
            <person name="DeSantis R."/>
            <person name="Doyle S."/>
            <person name="Francino P."/>
            <person name="Keys D.N."/>
            <person name="Haga S."/>
            <person name="Hayashi H."/>
            <person name="Hino K."/>
            <person name="Imai K.S."/>
            <person name="Inaba K."/>
            <person name="Kano S."/>
            <person name="Kobayashi K."/>
            <person name="Kobayashi M."/>
            <person name="Lee B.I."/>
            <person name="Makabe K.W."/>
            <person name="Manohar C."/>
            <person name="Matassi G."/>
            <person name="Medina M."/>
            <person name="Mochizuki Y."/>
            <person name="Mount S."/>
            <person name="Morishita T."/>
            <person name="Miura S."/>
            <person name="Nakayama A."/>
            <person name="Nishizaka S."/>
            <person name="Nomoto H."/>
            <person name="Ohta F."/>
            <person name="Oishi K."/>
            <person name="Rigoutsos I."/>
            <person name="Sano M."/>
            <person name="Sasaki A."/>
            <person name="Sasakura Y."/>
            <person name="Shoguchi E."/>
            <person name="Shin-i T."/>
            <person name="Spagnuolo A."/>
            <person name="Stainier D."/>
            <person name="Suzuki M.M."/>
            <person name="Tassy O."/>
            <person name="Takatori N."/>
            <person name="Tokuoka M."/>
            <person name="Yagi K."/>
            <person name="Yoshizaki F."/>
            <person name="Wada S."/>
            <person name="Zhang C."/>
            <person name="Hyatt P.D."/>
            <person name="Larimer F."/>
            <person name="Detter C."/>
            <person name="Doggett N."/>
            <person name="Glavina T."/>
            <person name="Hawkins T."/>
            <person name="Richardson P."/>
            <person name="Lucas S."/>
            <person name="Kohara Y."/>
            <person name="Levine M."/>
            <person name="Satoh N."/>
            <person name="Rokhsar D.S."/>
        </authorList>
    </citation>
    <scope>NUCLEOTIDE SEQUENCE [LARGE SCALE GENOMIC DNA]</scope>
</reference>
<dbReference type="Ensembl" id="ENSCINT00000033926.1">
    <property type="protein sequence ID" value="ENSCINP00000034476.1"/>
    <property type="gene ID" value="ENSCING00000020133.1"/>
</dbReference>
<reference evidence="1" key="3">
    <citation type="submission" date="2025-08" db="UniProtKB">
        <authorList>
            <consortium name="Ensembl"/>
        </authorList>
    </citation>
    <scope>IDENTIFICATION</scope>
</reference>
<dbReference type="InParanoid" id="H2XXU2"/>
<proteinExistence type="predicted"/>
<dbReference type="HOGENOM" id="CLU_1786212_0_0_1"/>
<organism evidence="1 2">
    <name type="scientific">Ciona intestinalis</name>
    <name type="common">Transparent sea squirt</name>
    <name type="synonym">Ascidia intestinalis</name>
    <dbReference type="NCBI Taxonomy" id="7719"/>
    <lineage>
        <taxon>Eukaryota</taxon>
        <taxon>Metazoa</taxon>
        <taxon>Chordata</taxon>
        <taxon>Tunicata</taxon>
        <taxon>Ascidiacea</taxon>
        <taxon>Phlebobranchia</taxon>
        <taxon>Cionidae</taxon>
        <taxon>Ciona</taxon>
    </lineage>
</organism>
<name>H2XXU2_CIOIN</name>
<protein>
    <submittedName>
        <fullName evidence="1">Uncharacterized protein</fullName>
    </submittedName>
</protein>
<evidence type="ECO:0000313" key="2">
    <source>
        <dbReference type="Proteomes" id="UP000008144"/>
    </source>
</evidence>
<accession>H2XXU2</accession>
<dbReference type="Proteomes" id="UP000008144">
    <property type="component" value="Chromosome 2"/>
</dbReference>
<sequence length="145" mass="16744">MRIYSSGSCNIPSLQLLHPSSHQMKHKRRRFQNLRLDLRKDSIIVNLLLSLTPSPHYPPVKIPAHKVSYPLSMVHKKAEPPQSPSLPLCMTGMFHLNLHYGTKHTTPSMIRTSQHFSLTTVPLLLFLKKKQWKLYGKFLQSLLLQ</sequence>
<reference evidence="1" key="4">
    <citation type="submission" date="2025-09" db="UniProtKB">
        <authorList>
            <consortium name="Ensembl"/>
        </authorList>
    </citation>
    <scope>IDENTIFICATION</scope>
</reference>
<keyword evidence="2" id="KW-1185">Reference proteome</keyword>
<dbReference type="EMBL" id="EAAA01001592">
    <property type="status" value="NOT_ANNOTATED_CDS"/>
    <property type="molecule type" value="Genomic_DNA"/>
</dbReference>
<reference evidence="1" key="2">
    <citation type="journal article" date="2008" name="Genome Biol.">
        <title>Improved genome assembly and evidence-based global gene model set for the chordate Ciona intestinalis: new insight into intron and operon populations.</title>
        <authorList>
            <person name="Satou Y."/>
            <person name="Mineta K."/>
            <person name="Ogasawara M."/>
            <person name="Sasakura Y."/>
            <person name="Shoguchi E."/>
            <person name="Ueno K."/>
            <person name="Yamada L."/>
            <person name="Matsumoto J."/>
            <person name="Wasserscheid J."/>
            <person name="Dewar K."/>
            <person name="Wiley G.B."/>
            <person name="Macmil S.L."/>
            <person name="Roe B.A."/>
            <person name="Zeller R.W."/>
            <person name="Hastings K.E."/>
            <person name="Lemaire P."/>
            <person name="Lindquist E."/>
            <person name="Endo T."/>
            <person name="Hotta K."/>
            <person name="Inaba K."/>
        </authorList>
    </citation>
    <scope>NUCLEOTIDE SEQUENCE [LARGE SCALE GENOMIC DNA]</scope>
    <source>
        <strain evidence="1">wild type</strain>
    </source>
</reference>